<proteinExistence type="predicted"/>
<gene>
    <name evidence="9 10 11" type="primary">LOC113521736</name>
</gene>
<dbReference type="AlphaFoldDB" id="A0A6J1X263"/>
<dbReference type="Pfam" id="PF02351">
    <property type="entry name" value="GDNF"/>
    <property type="match status" value="1"/>
</dbReference>
<dbReference type="PANTHER" id="PTHR16840:SF3">
    <property type="entry name" value="GROWTH ARREST-SPECIFIC PROTEIN 1"/>
    <property type="match status" value="1"/>
</dbReference>
<evidence type="ECO:0000313" key="10">
    <source>
        <dbReference type="RefSeq" id="XP_026763183.1"/>
    </source>
</evidence>
<evidence type="ECO:0000259" key="7">
    <source>
        <dbReference type="Pfam" id="PF02351"/>
    </source>
</evidence>
<keyword evidence="2" id="KW-1003">Cell membrane</keyword>
<dbReference type="RefSeq" id="XP_026763183.1">
    <property type="nucleotide sequence ID" value="XM_026907382.2"/>
</dbReference>
<keyword evidence="4" id="KW-0472">Membrane</keyword>
<dbReference type="KEGG" id="gmw:113521736"/>
<protein>
    <submittedName>
        <fullName evidence="9 10">Growth arrest-specific protein 1-like</fullName>
    </submittedName>
</protein>
<dbReference type="Proteomes" id="UP001652740">
    <property type="component" value="Unplaced"/>
</dbReference>
<comment type="subcellular location">
    <subcellularLocation>
        <location evidence="1">Cell membrane</location>
    </subcellularLocation>
</comment>
<name>A0A6J1X263_GALME</name>
<dbReference type="GO" id="GO:0005886">
    <property type="term" value="C:plasma membrane"/>
    <property type="evidence" value="ECO:0007669"/>
    <property type="project" value="UniProtKB-SubCell"/>
</dbReference>
<dbReference type="GO" id="GO:0051726">
    <property type="term" value="P:regulation of cell cycle"/>
    <property type="evidence" value="ECO:0007669"/>
    <property type="project" value="InterPro"/>
</dbReference>
<dbReference type="RefSeq" id="XP_031765672.1">
    <property type="nucleotide sequence ID" value="XM_031909812.1"/>
</dbReference>
<dbReference type="RefSeq" id="XP_026763182.1">
    <property type="nucleotide sequence ID" value="XM_026907381.2"/>
</dbReference>
<organism evidence="8 10">
    <name type="scientific">Galleria mellonella</name>
    <name type="common">Greater wax moth</name>
    <dbReference type="NCBI Taxonomy" id="7137"/>
    <lineage>
        <taxon>Eukaryota</taxon>
        <taxon>Metazoa</taxon>
        <taxon>Ecdysozoa</taxon>
        <taxon>Arthropoda</taxon>
        <taxon>Hexapoda</taxon>
        <taxon>Insecta</taxon>
        <taxon>Pterygota</taxon>
        <taxon>Neoptera</taxon>
        <taxon>Endopterygota</taxon>
        <taxon>Lepidoptera</taxon>
        <taxon>Glossata</taxon>
        <taxon>Ditrysia</taxon>
        <taxon>Pyraloidea</taxon>
        <taxon>Pyralidae</taxon>
        <taxon>Galleriinae</taxon>
        <taxon>Galleria</taxon>
    </lineage>
</organism>
<sequence>MWLIAAVLAAATVAAAIPCEDVQMQCAYRSGCGKALNNYMIFCSEVLTTGTSTCPEYCEYALIALTSTPEGKDLLNCQCKDEYCEGMKSRIEICRPQVVNGAANATASCWLSQLICLADSECAAALEYYKLLCWSMYEGRKCSRKCRNSIGILRKQKKAAALSTCQCNGDENYDCKKMQNNFARLCFHNKHGNYKDKKKKTFQPLPETPTSKKPSVVTDAASVAILSQLMVIICAYVTTMT</sequence>
<reference evidence="9 10" key="1">
    <citation type="submission" date="2025-04" db="UniProtKB">
        <authorList>
            <consortium name="RefSeq"/>
        </authorList>
    </citation>
    <scope>IDENTIFICATION</scope>
    <source>
        <tissue evidence="9 10">Whole adult</tissue>
    </source>
</reference>
<evidence type="ECO:0000313" key="8">
    <source>
        <dbReference type="Proteomes" id="UP001652740"/>
    </source>
</evidence>
<dbReference type="GeneID" id="113521736"/>
<keyword evidence="5" id="KW-0325">Glycoprotein</keyword>
<evidence type="ECO:0000256" key="2">
    <source>
        <dbReference type="ARBA" id="ARBA00022475"/>
    </source>
</evidence>
<evidence type="ECO:0000313" key="11">
    <source>
        <dbReference type="RefSeq" id="XP_031765672.1"/>
    </source>
</evidence>
<dbReference type="OrthoDB" id="5950623at2759"/>
<evidence type="ECO:0000256" key="1">
    <source>
        <dbReference type="ARBA" id="ARBA00004236"/>
    </source>
</evidence>
<feature type="domain" description="GDNF/GAS1" evidence="7">
    <location>
        <begin position="109"/>
        <end position="183"/>
    </location>
</feature>
<dbReference type="InterPro" id="IPR016017">
    <property type="entry name" value="GDNF/GAS1"/>
</dbReference>
<feature type="signal peptide" evidence="6">
    <location>
        <begin position="1"/>
        <end position="16"/>
    </location>
</feature>
<evidence type="ECO:0000256" key="5">
    <source>
        <dbReference type="ARBA" id="ARBA00023180"/>
    </source>
</evidence>
<keyword evidence="8" id="KW-1185">Reference proteome</keyword>
<evidence type="ECO:0000256" key="3">
    <source>
        <dbReference type="ARBA" id="ARBA00022729"/>
    </source>
</evidence>
<dbReference type="InterPro" id="IPR039596">
    <property type="entry name" value="GAS1"/>
</dbReference>
<evidence type="ECO:0000256" key="4">
    <source>
        <dbReference type="ARBA" id="ARBA00023136"/>
    </source>
</evidence>
<keyword evidence="3 6" id="KW-0732">Signal</keyword>
<evidence type="ECO:0000256" key="6">
    <source>
        <dbReference type="SAM" id="SignalP"/>
    </source>
</evidence>
<feature type="chain" id="PRO_5044639795" evidence="6">
    <location>
        <begin position="17"/>
        <end position="241"/>
    </location>
</feature>
<evidence type="ECO:0000313" key="9">
    <source>
        <dbReference type="RefSeq" id="XP_026763182.1"/>
    </source>
</evidence>
<dbReference type="PANTHER" id="PTHR16840">
    <property type="entry name" value="GROWTH ARREST-SPECIFIC PROTEIN 1"/>
    <property type="match status" value="1"/>
</dbReference>
<accession>A0A6J1X263</accession>